<keyword evidence="1" id="KW-0808">Transferase</keyword>
<dbReference type="GO" id="GO:0032259">
    <property type="term" value="P:methylation"/>
    <property type="evidence" value="ECO:0007669"/>
    <property type="project" value="UniProtKB-KW"/>
</dbReference>
<protein>
    <submittedName>
        <fullName evidence="1">Methyltransferase type 12</fullName>
    </submittedName>
</protein>
<dbReference type="HOGENOM" id="CLU_1493008_0_0_2"/>
<accession>A0B7T2</accession>
<gene>
    <name evidence="1" type="ordered locus">Mthe_0968</name>
</gene>
<sequence length="180" mass="20194">MHKLGRLFRSFINANTKISHWFDSLLPAKYRIEGYQDVLHSVIPKYVRDDWVVYDIGGGKNPYVTIDMKSKLNLHIIGVDINENELNTAPLGVYDKKIVADITKYEGTCDGDLAVCLAVLEHVQNVEAALRGINSCLKRGGLCVIFVPSKNAIYAKINRILPQDLKKKILFSIFPNCCVG</sequence>
<dbReference type="Proteomes" id="UP000000674">
    <property type="component" value="Chromosome"/>
</dbReference>
<dbReference type="EMBL" id="CP000477">
    <property type="protein sequence ID" value="ABK14756.1"/>
    <property type="molecule type" value="Genomic_DNA"/>
</dbReference>
<organism evidence="1 2">
    <name type="scientific">Methanothrix thermoacetophila (strain DSM 6194 / JCM 14653 / NBRC 101360 / PT)</name>
    <name type="common">Methanosaeta thermophila</name>
    <dbReference type="NCBI Taxonomy" id="349307"/>
    <lineage>
        <taxon>Archaea</taxon>
        <taxon>Methanobacteriati</taxon>
        <taxon>Methanobacteriota</taxon>
        <taxon>Stenosarchaea group</taxon>
        <taxon>Methanomicrobia</taxon>
        <taxon>Methanotrichales</taxon>
        <taxon>Methanotrichaceae</taxon>
        <taxon>Methanothrix</taxon>
    </lineage>
</organism>
<dbReference type="STRING" id="349307.Mthe_0968"/>
<evidence type="ECO:0000313" key="1">
    <source>
        <dbReference type="EMBL" id="ABK14756.1"/>
    </source>
</evidence>
<dbReference type="Gene3D" id="3.40.50.150">
    <property type="entry name" value="Vaccinia Virus protein VP39"/>
    <property type="match status" value="1"/>
</dbReference>
<keyword evidence="2" id="KW-1185">Reference proteome</keyword>
<dbReference type="AlphaFoldDB" id="A0B7T2"/>
<dbReference type="InterPro" id="IPR029063">
    <property type="entry name" value="SAM-dependent_MTases_sf"/>
</dbReference>
<dbReference type="CDD" id="cd02440">
    <property type="entry name" value="AdoMet_MTases"/>
    <property type="match status" value="1"/>
</dbReference>
<name>A0B7T2_METTP</name>
<evidence type="ECO:0000313" key="2">
    <source>
        <dbReference type="Proteomes" id="UP000000674"/>
    </source>
</evidence>
<dbReference type="Pfam" id="PF13489">
    <property type="entry name" value="Methyltransf_23"/>
    <property type="match status" value="1"/>
</dbReference>
<dbReference type="GO" id="GO:0008168">
    <property type="term" value="F:methyltransferase activity"/>
    <property type="evidence" value="ECO:0007669"/>
    <property type="project" value="UniProtKB-KW"/>
</dbReference>
<keyword evidence="1" id="KW-0489">Methyltransferase</keyword>
<reference evidence="1 2" key="1">
    <citation type="submission" date="2006-10" db="EMBL/GenBank/DDBJ databases">
        <title>Complete sequence of Methanosaeta thermophila PT.</title>
        <authorList>
            <consortium name="US DOE Joint Genome Institute"/>
            <person name="Copeland A."/>
            <person name="Lucas S."/>
            <person name="Lapidus A."/>
            <person name="Barry K."/>
            <person name="Detter J.C."/>
            <person name="Glavina del Rio T."/>
            <person name="Hammon N."/>
            <person name="Israni S."/>
            <person name="Pitluck S."/>
            <person name="Chain P."/>
            <person name="Malfatti S."/>
            <person name="Shin M."/>
            <person name="Vergez L."/>
            <person name="Schmutz J."/>
            <person name="Larimer F."/>
            <person name="Land M."/>
            <person name="Hauser L."/>
            <person name="Kyrpides N."/>
            <person name="Kim E."/>
            <person name="Smith K.S."/>
            <person name="Ingram-Smith C."/>
            <person name="Richardson P."/>
        </authorList>
    </citation>
    <scope>NUCLEOTIDE SEQUENCE [LARGE SCALE GENOMIC DNA]</scope>
    <source>
        <strain evidence="2">DSM 6194 / JCM 14653 / NBRC 101360 / PT</strain>
    </source>
</reference>
<dbReference type="KEGG" id="mtp:Mthe_0968"/>
<proteinExistence type="predicted"/>
<dbReference type="SUPFAM" id="SSF53335">
    <property type="entry name" value="S-adenosyl-L-methionine-dependent methyltransferases"/>
    <property type="match status" value="1"/>
</dbReference>